<keyword evidence="11" id="KW-0408">Iron</keyword>
<dbReference type="GO" id="GO:0009916">
    <property type="term" value="F:alternative oxidase activity"/>
    <property type="evidence" value="ECO:0007669"/>
    <property type="project" value="InterPro"/>
</dbReference>
<dbReference type="GO" id="GO:0005739">
    <property type="term" value="C:mitochondrion"/>
    <property type="evidence" value="ECO:0007669"/>
    <property type="project" value="TreeGrafter"/>
</dbReference>
<dbReference type="HOGENOM" id="CLU_041974_0_0_1"/>
<dbReference type="InterPro" id="IPR002680">
    <property type="entry name" value="AOX"/>
</dbReference>
<evidence type="ECO:0000256" key="4">
    <source>
        <dbReference type="ARBA" id="ARBA00022448"/>
    </source>
</evidence>
<keyword evidence="15" id="KW-1185">Reference proteome</keyword>
<evidence type="ECO:0000256" key="2">
    <source>
        <dbReference type="ARBA" id="ARBA00004370"/>
    </source>
</evidence>
<comment type="subcellular location">
    <subcellularLocation>
        <location evidence="2">Membrane</location>
    </subcellularLocation>
</comment>
<comment type="similarity">
    <text evidence="3">Belongs to the alternative oxidase family.</text>
</comment>
<evidence type="ECO:0000256" key="10">
    <source>
        <dbReference type="ARBA" id="ARBA00023002"/>
    </source>
</evidence>
<evidence type="ECO:0000256" key="11">
    <source>
        <dbReference type="ARBA" id="ARBA00023004"/>
    </source>
</evidence>
<dbReference type="InterPro" id="IPR038659">
    <property type="entry name" value="AOX_sf"/>
</dbReference>
<feature type="transmembrane region" description="Helical" evidence="13">
    <location>
        <begin position="243"/>
        <end position="266"/>
    </location>
</feature>
<evidence type="ECO:0000256" key="5">
    <source>
        <dbReference type="ARBA" id="ARBA00022660"/>
    </source>
</evidence>
<accession>V9DV31</accession>
<dbReference type="OrthoDB" id="16906at2759"/>
<comment type="caution">
    <text evidence="14">The sequence shown here is derived from an EMBL/GenBank/DDBJ whole genome shotgun (WGS) entry which is preliminary data.</text>
</comment>
<evidence type="ECO:0000256" key="3">
    <source>
        <dbReference type="ARBA" id="ARBA00008388"/>
    </source>
</evidence>
<dbReference type="GO" id="GO:0010230">
    <property type="term" value="P:alternative respiration"/>
    <property type="evidence" value="ECO:0007669"/>
    <property type="project" value="TreeGrafter"/>
</dbReference>
<keyword evidence="4" id="KW-0813">Transport</keyword>
<evidence type="ECO:0000256" key="6">
    <source>
        <dbReference type="ARBA" id="ARBA00022692"/>
    </source>
</evidence>
<evidence type="ECO:0000313" key="14">
    <source>
        <dbReference type="EMBL" id="ETI30735.1"/>
    </source>
</evidence>
<dbReference type="Gene3D" id="1.20.1260.140">
    <property type="entry name" value="Alternative oxidase"/>
    <property type="match status" value="1"/>
</dbReference>
<evidence type="ECO:0000313" key="15">
    <source>
        <dbReference type="Proteomes" id="UP000018721"/>
    </source>
</evidence>
<dbReference type="EMBL" id="ANIZ01003862">
    <property type="protein sequence ID" value="ETI30735.1"/>
    <property type="molecule type" value="Genomic_DNA"/>
</dbReference>
<evidence type="ECO:0000256" key="9">
    <source>
        <dbReference type="ARBA" id="ARBA00022989"/>
    </source>
</evidence>
<keyword evidence="9 13" id="KW-1133">Transmembrane helix</keyword>
<keyword evidence="12 13" id="KW-0472">Membrane</keyword>
<keyword evidence="8" id="KW-0249">Electron transport</keyword>
<evidence type="ECO:0000256" key="7">
    <source>
        <dbReference type="ARBA" id="ARBA00022723"/>
    </source>
</evidence>
<dbReference type="GO" id="GO:0016020">
    <property type="term" value="C:membrane"/>
    <property type="evidence" value="ECO:0007669"/>
    <property type="project" value="UniProtKB-SubCell"/>
</dbReference>
<keyword evidence="7" id="KW-0479">Metal-binding</keyword>
<dbReference type="eggNOG" id="ENOG502QSB5">
    <property type="taxonomic scope" value="Eukaryota"/>
</dbReference>
<dbReference type="PANTHER" id="PTHR31803">
    <property type="entry name" value="ALTERNATIVE OXIDASE"/>
    <property type="match status" value="1"/>
</dbReference>
<evidence type="ECO:0000256" key="12">
    <source>
        <dbReference type="ARBA" id="ARBA00023136"/>
    </source>
</evidence>
<protein>
    <recommendedName>
        <fullName evidence="16">Alternative oxidase</fullName>
    </recommendedName>
</protein>
<sequence>MMSGRHILQSCRPHFGFAPHQLSGVLQARMDKSVYFVKPHGLPIVPSHVVWRVFATAPAVSTDELSPSPPLRVVLGDIKWTAAPLPQIKEMTAEPSSLKHFVKTLKRYNSLSIAGAAHVNTKDDLVRKNPMPNSPDAVEKASQTYHKPKKIDNHVTPHGIKTRRAGLDIPAGYRGPSAMTVQDWLNRCLFLETIASVAGMVESMARHLRSVRSLQQDDQSIIEESKNERIHQLIFLEMKEPGWLTRMTVFAVQAVTFPAFALAYMVSPRTHQRFVEFLEDEAVKTYTYLLEDMEHGHLDEWCITTAPLTGRNYYDLPDDAKVYDMIKCIREDEARNRDMRRAIVHPIVGLQ</sequence>
<dbReference type="PANTHER" id="PTHR31803:SF3">
    <property type="entry name" value="ALTERNATIVE OXIDASE"/>
    <property type="match status" value="1"/>
</dbReference>
<organism evidence="14 15">
    <name type="scientific">Phytophthora nicotianae P1569</name>
    <dbReference type="NCBI Taxonomy" id="1317065"/>
    <lineage>
        <taxon>Eukaryota</taxon>
        <taxon>Sar</taxon>
        <taxon>Stramenopiles</taxon>
        <taxon>Oomycota</taxon>
        <taxon>Peronosporomycetes</taxon>
        <taxon>Peronosporales</taxon>
        <taxon>Peronosporaceae</taxon>
        <taxon>Phytophthora</taxon>
    </lineage>
</organism>
<keyword evidence="5" id="KW-0679">Respiratory chain</keyword>
<dbReference type="Proteomes" id="UP000018721">
    <property type="component" value="Unassembled WGS sequence"/>
</dbReference>
<evidence type="ECO:0000256" key="8">
    <source>
        <dbReference type="ARBA" id="ARBA00022982"/>
    </source>
</evidence>
<dbReference type="AlphaFoldDB" id="V9DV31"/>
<evidence type="ECO:0000256" key="1">
    <source>
        <dbReference type="ARBA" id="ARBA00001962"/>
    </source>
</evidence>
<dbReference type="Pfam" id="PF01786">
    <property type="entry name" value="AOX"/>
    <property type="match status" value="1"/>
</dbReference>
<keyword evidence="10" id="KW-0560">Oxidoreductase</keyword>
<keyword evidence="6 13" id="KW-0812">Transmembrane</keyword>
<reference evidence="14 15" key="1">
    <citation type="submission" date="2013-11" db="EMBL/GenBank/DDBJ databases">
        <title>The Genome Sequence of Phytophthora parasitica P1569.</title>
        <authorList>
            <consortium name="The Broad Institute Genomics Platform"/>
            <person name="Russ C."/>
            <person name="Tyler B."/>
            <person name="Panabieres F."/>
            <person name="Shan W."/>
            <person name="Tripathy S."/>
            <person name="Grunwald N."/>
            <person name="Machado M."/>
            <person name="Johnson C.S."/>
            <person name="Arredondo F."/>
            <person name="Hong C."/>
            <person name="Coffey M."/>
            <person name="Young S.K."/>
            <person name="Zeng Q."/>
            <person name="Gargeya S."/>
            <person name="Fitzgerald M."/>
            <person name="Abouelleil A."/>
            <person name="Alvarado L."/>
            <person name="Chapman S.B."/>
            <person name="Gainer-Dewar J."/>
            <person name="Goldberg J."/>
            <person name="Griggs A."/>
            <person name="Gujja S."/>
            <person name="Hansen M."/>
            <person name="Howarth C."/>
            <person name="Imamovic A."/>
            <person name="Ireland A."/>
            <person name="Larimer J."/>
            <person name="McCowan C."/>
            <person name="Murphy C."/>
            <person name="Pearson M."/>
            <person name="Poon T.W."/>
            <person name="Priest M."/>
            <person name="Roberts A."/>
            <person name="Saif S."/>
            <person name="Shea T."/>
            <person name="Sykes S."/>
            <person name="Wortman J."/>
            <person name="Nusbaum C."/>
            <person name="Birren B."/>
        </authorList>
    </citation>
    <scope>NUCLEOTIDE SEQUENCE [LARGE SCALE GENOMIC DNA]</scope>
    <source>
        <strain evidence="14 15">P1569</strain>
    </source>
</reference>
<proteinExistence type="inferred from homology"/>
<evidence type="ECO:0000256" key="13">
    <source>
        <dbReference type="SAM" id="Phobius"/>
    </source>
</evidence>
<comment type="cofactor">
    <cofactor evidence="1">
        <name>Fe cation</name>
        <dbReference type="ChEBI" id="CHEBI:24875"/>
    </cofactor>
</comment>
<gene>
    <name evidence="14" type="ORF">F443_22172</name>
</gene>
<dbReference type="GO" id="GO:0046872">
    <property type="term" value="F:metal ion binding"/>
    <property type="evidence" value="ECO:0007669"/>
    <property type="project" value="UniProtKB-KW"/>
</dbReference>
<name>V9DV31_PHYNI</name>
<evidence type="ECO:0008006" key="16">
    <source>
        <dbReference type="Google" id="ProtNLM"/>
    </source>
</evidence>